<dbReference type="EMBL" id="AJMT01000038">
    <property type="protein sequence ID" value="EIG29915.1"/>
    <property type="molecule type" value="Genomic_DNA"/>
</dbReference>
<organism evidence="1 2">
    <name type="scientific">Neisseria sicca VK64</name>
    <dbReference type="NCBI Taxonomy" id="1095748"/>
    <lineage>
        <taxon>Bacteria</taxon>
        <taxon>Pseudomonadati</taxon>
        <taxon>Pseudomonadota</taxon>
        <taxon>Betaproteobacteria</taxon>
        <taxon>Neisseriales</taxon>
        <taxon>Neisseriaceae</taxon>
        <taxon>Neisseria</taxon>
    </lineage>
</organism>
<dbReference type="Proteomes" id="UP000004473">
    <property type="component" value="Unassembled WGS sequence"/>
</dbReference>
<dbReference type="AlphaFoldDB" id="I2NVQ4"/>
<protein>
    <submittedName>
        <fullName evidence="1">Uncharacterized protein</fullName>
    </submittedName>
</protein>
<sequence length="273" mass="32034">MTDFTDDKPIEQITDMEDEYPINHMFFSTDSDDKSCLDYEKYNAIYQIKNSKMFYEALGVYWFNAERVLIRAFHDFKHLKHPEFTGWIIKGIKEIERTEQKCLEAIKRYEEEYNQPYNYLEELNPFESFILDDADWETAVNMLNFFTAKAIFDYVTEFDSLSFEDRLYKFQGLANFITASLGVIELEANPDESLIEAARKGGRTKQSPYEKAGTITAVNELLEEKQDILKQKGGKTTLYKLIRDLIASQTISAPKEPTEKTILQWITNFENRK</sequence>
<dbReference type="PATRIC" id="fig|1095748.3.peg.535"/>
<dbReference type="RefSeq" id="WP_003763917.1">
    <property type="nucleotide sequence ID" value="NZ_AJMT01000038.1"/>
</dbReference>
<evidence type="ECO:0000313" key="1">
    <source>
        <dbReference type="EMBL" id="EIG29915.1"/>
    </source>
</evidence>
<accession>I2NVQ4</accession>
<name>I2NVQ4_NEISI</name>
<reference evidence="1 2" key="1">
    <citation type="submission" date="2012-04" db="EMBL/GenBank/DDBJ databases">
        <authorList>
            <person name="Harkins D.M."/>
            <person name="Madupu R."/>
            <person name="Durkin A.S."/>
            <person name="Torralba M."/>
            <person name="Methe B."/>
            <person name="Sutton G.G."/>
            <person name="Nelson K.E."/>
        </authorList>
    </citation>
    <scope>NUCLEOTIDE SEQUENCE [LARGE SCALE GENOMIC DNA]</scope>
    <source>
        <strain evidence="1 2">VK64</strain>
    </source>
</reference>
<gene>
    <name evidence="1" type="ORF">HMPREF1051_2776</name>
</gene>
<evidence type="ECO:0000313" key="2">
    <source>
        <dbReference type="Proteomes" id="UP000004473"/>
    </source>
</evidence>
<comment type="caution">
    <text evidence="1">The sequence shown here is derived from an EMBL/GenBank/DDBJ whole genome shotgun (WGS) entry which is preliminary data.</text>
</comment>
<proteinExistence type="predicted"/>